<protein>
    <submittedName>
        <fullName evidence="1">Uncharacterized protein</fullName>
    </submittedName>
</protein>
<evidence type="ECO:0000313" key="1">
    <source>
        <dbReference type="EMBL" id="RHZ44655.1"/>
    </source>
</evidence>
<proteinExistence type="predicted"/>
<dbReference type="AlphaFoldDB" id="A0A397G135"/>
<gene>
    <name evidence="1" type="ORF">Glove_714g13</name>
</gene>
<keyword evidence="2" id="KW-1185">Reference proteome</keyword>
<accession>A0A397G135</accession>
<reference evidence="1 2" key="1">
    <citation type="submission" date="2018-08" db="EMBL/GenBank/DDBJ databases">
        <title>Genome and evolution of the arbuscular mycorrhizal fungus Diversispora epigaea (formerly Glomus versiforme) and its bacterial endosymbionts.</title>
        <authorList>
            <person name="Sun X."/>
            <person name="Fei Z."/>
            <person name="Harrison M."/>
        </authorList>
    </citation>
    <scope>NUCLEOTIDE SEQUENCE [LARGE SCALE GENOMIC DNA]</scope>
    <source>
        <strain evidence="1 2">IT104</strain>
    </source>
</reference>
<comment type="caution">
    <text evidence="1">The sequence shown here is derived from an EMBL/GenBank/DDBJ whole genome shotgun (WGS) entry which is preliminary data.</text>
</comment>
<name>A0A397G135_9GLOM</name>
<evidence type="ECO:0000313" key="2">
    <source>
        <dbReference type="Proteomes" id="UP000266861"/>
    </source>
</evidence>
<dbReference type="EMBL" id="PQFF01000567">
    <property type="protein sequence ID" value="RHZ44655.1"/>
    <property type="molecule type" value="Genomic_DNA"/>
</dbReference>
<dbReference type="Proteomes" id="UP000266861">
    <property type="component" value="Unassembled WGS sequence"/>
</dbReference>
<sequence length="94" mass="10953">MVQIMQLENDFDKWKITKCKIKEWKSNIKEIGLALYIQLIFASINEDFLNQVKTRGFVIGNSRAIDFMDYSRSEAHKYIMNIPKQAMLSYGIGA</sequence>
<organism evidence="1 2">
    <name type="scientific">Diversispora epigaea</name>
    <dbReference type="NCBI Taxonomy" id="1348612"/>
    <lineage>
        <taxon>Eukaryota</taxon>
        <taxon>Fungi</taxon>
        <taxon>Fungi incertae sedis</taxon>
        <taxon>Mucoromycota</taxon>
        <taxon>Glomeromycotina</taxon>
        <taxon>Glomeromycetes</taxon>
        <taxon>Diversisporales</taxon>
        <taxon>Diversisporaceae</taxon>
        <taxon>Diversispora</taxon>
    </lineage>
</organism>